<keyword evidence="5" id="KW-1185">Reference proteome</keyword>
<keyword evidence="2" id="KW-0067">ATP-binding</keyword>
<dbReference type="PANTHER" id="PTHR24346">
    <property type="entry name" value="MAP/MICROTUBULE AFFINITY-REGULATING KINASE"/>
    <property type="match status" value="1"/>
</dbReference>
<sequence>MCRKGSGCIYERYMSELFFNQKLLGKRLDAYIYHVAPTIAVKQVRRDRTPEEKPTEHPFLKEVAFYKRLNECQARCANIVECFLILPDHLFRSCCTHKAIAPRFYERQERETGTNGFRGRLIKVKEYEESALITRWIQQTMSALEYVEKMGFCHNDLHAGNCLLDRNFNLKLGDFGRATTTGQLLEGTLPPRAQLIRAGPLEGTYGLCSARTEQFAAGTLVYFMVYGHEPYDDIVLSAKEWDRRFGEMDFPELNRHEVFDGLISVCWHNVYPTMALLAYDFERKTKHIVRNTDPISIDSAKETKACEALVRRGLLGPELALRFQPAWRRCLKCYCRLTRSHRSIFTHGDVKSRNVMVDDQITLTTFMGISKVR</sequence>
<evidence type="ECO:0000313" key="5">
    <source>
        <dbReference type="Proteomes" id="UP000325579"/>
    </source>
</evidence>
<dbReference type="RefSeq" id="XP_031945066.1">
    <property type="nucleotide sequence ID" value="XM_032084258.1"/>
</dbReference>
<evidence type="ECO:0000313" key="4">
    <source>
        <dbReference type="EMBL" id="KAE8407747.1"/>
    </source>
</evidence>
<keyword evidence="4" id="KW-0808">Transferase</keyword>
<evidence type="ECO:0000256" key="2">
    <source>
        <dbReference type="ARBA" id="ARBA00022840"/>
    </source>
</evidence>
<dbReference type="PANTHER" id="PTHR24346:SF30">
    <property type="entry name" value="MATERNAL EMBRYONIC LEUCINE ZIPPER KINASE"/>
    <property type="match status" value="1"/>
</dbReference>
<name>A0A5N7DMR1_9EURO</name>
<proteinExistence type="predicted"/>
<dbReference type="Gene3D" id="1.10.510.10">
    <property type="entry name" value="Transferase(Phosphotransferase) domain 1"/>
    <property type="match status" value="1"/>
</dbReference>
<dbReference type="Proteomes" id="UP000325579">
    <property type="component" value="Unassembled WGS sequence"/>
</dbReference>
<dbReference type="GO" id="GO:0005524">
    <property type="term" value="F:ATP binding"/>
    <property type="evidence" value="ECO:0007669"/>
    <property type="project" value="UniProtKB-KW"/>
</dbReference>
<dbReference type="Pfam" id="PF00069">
    <property type="entry name" value="Pkinase"/>
    <property type="match status" value="1"/>
</dbReference>
<evidence type="ECO:0000256" key="1">
    <source>
        <dbReference type="ARBA" id="ARBA00022741"/>
    </source>
</evidence>
<dbReference type="GO" id="GO:0005737">
    <property type="term" value="C:cytoplasm"/>
    <property type="evidence" value="ECO:0007669"/>
    <property type="project" value="TreeGrafter"/>
</dbReference>
<feature type="domain" description="Protein kinase" evidence="3">
    <location>
        <begin position="1"/>
        <end position="315"/>
    </location>
</feature>
<dbReference type="OrthoDB" id="1668230at2759"/>
<dbReference type="EMBL" id="ML736746">
    <property type="protein sequence ID" value="KAE8407747.1"/>
    <property type="molecule type" value="Genomic_DNA"/>
</dbReference>
<keyword evidence="1" id="KW-0547">Nucleotide-binding</keyword>
<dbReference type="PROSITE" id="PS50011">
    <property type="entry name" value="PROTEIN_KINASE_DOM"/>
    <property type="match status" value="1"/>
</dbReference>
<accession>A0A5N7DMR1</accession>
<dbReference type="GO" id="GO:0035556">
    <property type="term" value="P:intracellular signal transduction"/>
    <property type="evidence" value="ECO:0007669"/>
    <property type="project" value="TreeGrafter"/>
</dbReference>
<dbReference type="InterPro" id="IPR011009">
    <property type="entry name" value="Kinase-like_dom_sf"/>
</dbReference>
<dbReference type="InterPro" id="IPR000719">
    <property type="entry name" value="Prot_kinase_dom"/>
</dbReference>
<dbReference type="SUPFAM" id="SSF56112">
    <property type="entry name" value="Protein kinase-like (PK-like)"/>
    <property type="match status" value="2"/>
</dbReference>
<dbReference type="GO" id="GO:0004674">
    <property type="term" value="F:protein serine/threonine kinase activity"/>
    <property type="evidence" value="ECO:0007669"/>
    <property type="project" value="TreeGrafter"/>
</dbReference>
<protein>
    <submittedName>
        <fullName evidence="4">Kinase-like domain-containing protein</fullName>
    </submittedName>
</protein>
<keyword evidence="4" id="KW-0418">Kinase</keyword>
<organism evidence="4 5">
    <name type="scientific">Aspergillus pseudonomiae</name>
    <dbReference type="NCBI Taxonomy" id="1506151"/>
    <lineage>
        <taxon>Eukaryota</taxon>
        <taxon>Fungi</taxon>
        <taxon>Dikarya</taxon>
        <taxon>Ascomycota</taxon>
        <taxon>Pezizomycotina</taxon>
        <taxon>Eurotiomycetes</taxon>
        <taxon>Eurotiomycetidae</taxon>
        <taxon>Eurotiales</taxon>
        <taxon>Aspergillaceae</taxon>
        <taxon>Aspergillus</taxon>
        <taxon>Aspergillus subgen. Circumdati</taxon>
    </lineage>
</organism>
<dbReference type="GeneID" id="43668949"/>
<dbReference type="AlphaFoldDB" id="A0A5N7DMR1"/>
<reference evidence="4 5" key="1">
    <citation type="submission" date="2019-04" db="EMBL/GenBank/DDBJ databases">
        <authorList>
            <consortium name="DOE Joint Genome Institute"/>
            <person name="Mondo S."/>
            <person name="Kjaerbolling I."/>
            <person name="Vesth T."/>
            <person name="Frisvad J.C."/>
            <person name="Nybo J.L."/>
            <person name="Theobald S."/>
            <person name="Kildgaard S."/>
            <person name="Isbrandt T."/>
            <person name="Kuo A."/>
            <person name="Sato A."/>
            <person name="Lyhne E.K."/>
            <person name="Kogle M.E."/>
            <person name="Wiebenga A."/>
            <person name="Kun R.S."/>
            <person name="Lubbers R.J."/>
            <person name="Makela M.R."/>
            <person name="Barry K."/>
            <person name="Chovatia M."/>
            <person name="Clum A."/>
            <person name="Daum C."/>
            <person name="Haridas S."/>
            <person name="He G."/>
            <person name="LaButti K."/>
            <person name="Lipzen A."/>
            <person name="Riley R."/>
            <person name="Salamov A."/>
            <person name="Simmons B.A."/>
            <person name="Magnuson J.K."/>
            <person name="Henrissat B."/>
            <person name="Mortensen U.H."/>
            <person name="Larsen T.O."/>
            <person name="Devries R.P."/>
            <person name="Grigoriev I.V."/>
            <person name="Machida M."/>
            <person name="Baker S.E."/>
            <person name="Andersen M.R."/>
            <person name="Cantor M.N."/>
            <person name="Hua S.X."/>
        </authorList>
    </citation>
    <scope>NUCLEOTIDE SEQUENCE [LARGE SCALE GENOMIC DNA]</scope>
    <source>
        <strain evidence="4 5">CBS 119388</strain>
    </source>
</reference>
<gene>
    <name evidence="4" type="ORF">BDV37DRAFT_268899</name>
</gene>
<evidence type="ECO:0000259" key="3">
    <source>
        <dbReference type="PROSITE" id="PS50011"/>
    </source>
</evidence>
<dbReference type="SMART" id="SM00220">
    <property type="entry name" value="S_TKc"/>
    <property type="match status" value="1"/>
</dbReference>